<dbReference type="EC" id="1.18.1.-" evidence="10"/>
<keyword evidence="4 10" id="KW-0285">Flavoprotein</keyword>
<dbReference type="FunFam" id="3.40.50.80:FF:000030">
    <property type="entry name" value="NADPH-dependent diflavin oxidoreductase 1"/>
    <property type="match status" value="1"/>
</dbReference>
<dbReference type="Pfam" id="PF00258">
    <property type="entry name" value="Flavodoxin_1"/>
    <property type="match status" value="1"/>
</dbReference>
<evidence type="ECO:0000256" key="1">
    <source>
        <dbReference type="ARBA" id="ARBA00001917"/>
    </source>
</evidence>
<keyword evidence="8 10" id="KW-0560">Oxidoreductase</keyword>
<dbReference type="GO" id="GO:0005829">
    <property type="term" value="C:cytosol"/>
    <property type="evidence" value="ECO:0007669"/>
    <property type="project" value="TreeGrafter"/>
</dbReference>
<dbReference type="SUPFAM" id="SSF52218">
    <property type="entry name" value="Flavoproteins"/>
    <property type="match status" value="1"/>
</dbReference>
<dbReference type="Pfam" id="PF00175">
    <property type="entry name" value="NAD_binding_1"/>
    <property type="match status" value="1"/>
</dbReference>
<dbReference type="GO" id="GO:0016226">
    <property type="term" value="P:iron-sulfur cluster assembly"/>
    <property type="evidence" value="ECO:0007669"/>
    <property type="project" value="UniProtKB-UniRule"/>
</dbReference>
<dbReference type="Gene3D" id="2.40.30.10">
    <property type="entry name" value="Translation factors"/>
    <property type="match status" value="1"/>
</dbReference>
<comment type="similarity">
    <text evidence="10">Belongs to the NADPH-dependent diflavin oxidoreductase NDOR1 family.</text>
</comment>
<reference evidence="14" key="1">
    <citation type="submission" date="2023-07" db="EMBL/GenBank/DDBJ databases">
        <title>A draft genome of Kazachstania heterogenica Y-27499.</title>
        <authorList>
            <person name="Donic C."/>
            <person name="Kralova J.S."/>
            <person name="Fidel L."/>
            <person name="Ben-Dor S."/>
            <person name="Jung S."/>
        </authorList>
    </citation>
    <scope>NUCLEOTIDE SEQUENCE [LARGE SCALE GENOMIC DNA]</scope>
    <source>
        <strain evidence="14">Y27499</strain>
    </source>
</reference>
<dbReference type="InterPro" id="IPR001709">
    <property type="entry name" value="Flavoprot_Pyr_Nucl_cyt_Rdtase"/>
</dbReference>
<evidence type="ECO:0000256" key="6">
    <source>
        <dbReference type="ARBA" id="ARBA00022827"/>
    </source>
</evidence>
<evidence type="ECO:0000256" key="8">
    <source>
        <dbReference type="ARBA" id="ARBA00023002"/>
    </source>
</evidence>
<dbReference type="GO" id="GO:0050660">
    <property type="term" value="F:flavin adenine dinucleotide binding"/>
    <property type="evidence" value="ECO:0007669"/>
    <property type="project" value="UniProtKB-UniRule"/>
</dbReference>
<dbReference type="SUPFAM" id="SSF52343">
    <property type="entry name" value="Ferredoxin reductase-like, C-terminal NADP-linked domain"/>
    <property type="match status" value="1"/>
</dbReference>
<dbReference type="InterPro" id="IPR023173">
    <property type="entry name" value="NADPH_Cyt_P450_Rdtase_alpha"/>
</dbReference>
<dbReference type="GO" id="GO:0005739">
    <property type="term" value="C:mitochondrion"/>
    <property type="evidence" value="ECO:0007669"/>
    <property type="project" value="UniProtKB-SubCell"/>
</dbReference>
<gene>
    <name evidence="10" type="primary">TAH18</name>
    <name evidence="13" type="ORF">RI543_000215</name>
</gene>
<feature type="binding site" evidence="10">
    <location>
        <position position="639"/>
    </location>
    <ligand>
        <name>FAD</name>
        <dbReference type="ChEBI" id="CHEBI:57692"/>
    </ligand>
</feature>
<evidence type="ECO:0000259" key="12">
    <source>
        <dbReference type="PROSITE" id="PS51384"/>
    </source>
</evidence>
<dbReference type="InterPro" id="IPR017927">
    <property type="entry name" value="FAD-bd_FR_type"/>
</dbReference>
<dbReference type="PROSITE" id="PS51384">
    <property type="entry name" value="FAD_FR"/>
    <property type="match status" value="1"/>
</dbReference>
<keyword evidence="7 10" id="KW-0521">NADP</keyword>
<dbReference type="Gene3D" id="3.40.50.360">
    <property type="match status" value="1"/>
</dbReference>
<comment type="similarity">
    <text evidence="10">In the C-terminal section; belongs to the flavoprotein pyridine nucleotide cytochrome reductase family.</text>
</comment>
<feature type="binding site" evidence="10">
    <location>
        <begin position="60"/>
        <end position="63"/>
    </location>
    <ligand>
        <name>FMN</name>
        <dbReference type="ChEBI" id="CHEBI:58210"/>
    </ligand>
</feature>
<evidence type="ECO:0000256" key="4">
    <source>
        <dbReference type="ARBA" id="ARBA00022630"/>
    </source>
</evidence>
<comment type="function">
    <text evidence="10">NADPH-dependent reductase which is a central component of the cytosolic iron-sulfur (Fe-S) protein assembly (CIA) machinery. Transfers electrons from NADPH via its FAD and FMN prosthetic groups to the [2Fe-2S] cluster of DRE2, another key component of the CIA machinery. In turn, this reduced cluster provides electrons for assembly of cytosolic iron-sulfur cluster proteins. Positively controls H(2)O(2)-induced cell death.</text>
</comment>
<sequence>MSPINKIVILYGSETGNSQDFATVLSQKLKRLHFANTLLPFGDFEPNDLLKIKYLFILVSTTGQGALPRNVHENSDGSKRTFWSLLKKRNLPETFLNHINVAFFGLGDSSYPQFNYAVRKLHNRMVNQLGANELFDRLEADEQGMAGSNKNTGSGVEAVYFEYERKILSLLRSKYPKMKDSQGNRVERTEIDPSIYLEPNSYLKLINNNTTTTTIDSVNGKSQSSVIFTGDDSVKYGEVLVNKRLTSKDHFQDVRQFIFTDCDNSGSKPEYYPGDTVVIYPCNSDNDVDAFLQNQDQWLPIADKLLEFTNGVPDSLRCIGGGIVQPLTLRNLLKYHIDIKSIPRTSFFIKIWQFATDVTRMERGEEQLNDQRNKLKEFAYDEDMQELFDYCNRPRRSILEVLEDFLSLRLPWQFCLDYLPLIQPRSYSISSGPCDPNIELTVAIVKYKTILRTIRKGVCTTYMSQLPIGDKTLRYKIRNNSLIKKEKFDDPMILVGPGVGLAPLLSVIKMSNANEQGKISLLYGCRFKDKDYLYEDLLEEWDQKGKIRLYPVFSRDRENSPDTKYVQDMLWKHGPQMTELLVKKNALFFLCGSSGRMPLQVRITIVEMLKKWSGFVDDSSAKQFLKDMEKNGRYIQETW</sequence>
<comment type="similarity">
    <text evidence="10">In the N-terminal section; belongs to the flavodoxin family.</text>
</comment>
<comment type="subunit">
    <text evidence="10">Interacts with DRE2; as part of the cytosolic iron-sulfur (Fe-S) protein assembly (CIA) machinery.</text>
</comment>
<dbReference type="PROSITE" id="PS50902">
    <property type="entry name" value="FLAVODOXIN_LIKE"/>
    <property type="match status" value="1"/>
</dbReference>
<keyword evidence="5 10" id="KW-0288">FMN</keyword>
<evidence type="ECO:0000256" key="3">
    <source>
        <dbReference type="ARBA" id="ARBA00022490"/>
    </source>
</evidence>
<feature type="binding site" evidence="10">
    <location>
        <begin position="563"/>
        <end position="567"/>
    </location>
    <ligand>
        <name>NADP(+)</name>
        <dbReference type="ChEBI" id="CHEBI:58349"/>
    </ligand>
</feature>
<dbReference type="FunFam" id="3.40.50.360:FF:000056">
    <property type="entry name" value="NADPH-dependent diflavin oxidoreductase 1"/>
    <property type="match status" value="1"/>
</dbReference>
<comment type="catalytic activity">
    <reaction evidence="10">
        <text>2 oxidized [2Fe-2S]-[protein] + NADPH = 2 reduced [2Fe-2S]-[protein] + NADP(+) + H(+)</text>
        <dbReference type="Rhea" id="RHEA:67716"/>
        <dbReference type="Rhea" id="RHEA-COMP:17327"/>
        <dbReference type="Rhea" id="RHEA-COMP:17328"/>
        <dbReference type="ChEBI" id="CHEBI:15378"/>
        <dbReference type="ChEBI" id="CHEBI:33737"/>
        <dbReference type="ChEBI" id="CHEBI:33738"/>
        <dbReference type="ChEBI" id="CHEBI:57783"/>
        <dbReference type="ChEBI" id="CHEBI:58349"/>
    </reaction>
</comment>
<dbReference type="PRINTS" id="PR00371">
    <property type="entry name" value="FPNCR"/>
</dbReference>
<comment type="subcellular location">
    <subcellularLocation>
        <location evidence="10">Cytoplasm</location>
    </subcellularLocation>
    <subcellularLocation>
        <location evidence="10">Mitochondrion</location>
    </subcellularLocation>
    <text evidence="10">Relocalizes to mitochondria after H(2)O(2) exposure.</text>
</comment>
<comment type="cofactor">
    <cofactor evidence="1 10">
        <name>FMN</name>
        <dbReference type="ChEBI" id="CHEBI:58210"/>
    </cofactor>
</comment>
<dbReference type="PANTHER" id="PTHR19384:SF10">
    <property type="entry name" value="NADPH-DEPENDENT DIFLAVIN OXIDOREDUCTASE 1"/>
    <property type="match status" value="1"/>
</dbReference>
<feature type="binding site" evidence="10">
    <location>
        <begin position="457"/>
        <end position="460"/>
    </location>
    <ligand>
        <name>FAD</name>
        <dbReference type="ChEBI" id="CHEBI:57692"/>
    </ligand>
</feature>
<dbReference type="Gene3D" id="1.20.990.10">
    <property type="entry name" value="NADPH-cytochrome p450 Reductase, Chain A, domain 3"/>
    <property type="match status" value="1"/>
</dbReference>
<evidence type="ECO:0000256" key="7">
    <source>
        <dbReference type="ARBA" id="ARBA00022857"/>
    </source>
</evidence>
<comment type="cofactor">
    <cofactor evidence="2 10">
        <name>FAD</name>
        <dbReference type="ChEBI" id="CHEBI:57692"/>
    </cofactor>
</comment>
<comment type="caution">
    <text evidence="13">The sequence shown here is derived from an EMBL/GenBank/DDBJ whole genome shotgun (WGS) entry which is preliminary data.</text>
</comment>
<evidence type="ECO:0000256" key="9">
    <source>
        <dbReference type="ARBA" id="ARBA00023128"/>
    </source>
</evidence>
<feature type="binding site" evidence="10">
    <location>
        <begin position="425"/>
        <end position="428"/>
    </location>
    <ligand>
        <name>FAD</name>
        <dbReference type="ChEBI" id="CHEBI:57692"/>
    </ligand>
</feature>
<dbReference type="Proteomes" id="UP001306508">
    <property type="component" value="Unassembled WGS sequence"/>
</dbReference>
<dbReference type="Pfam" id="PF00667">
    <property type="entry name" value="FAD_binding_1"/>
    <property type="match status" value="1"/>
</dbReference>
<keyword evidence="6 10" id="KW-0274">FAD</keyword>
<dbReference type="InterPro" id="IPR001433">
    <property type="entry name" value="OxRdtase_FAD/NAD-bd"/>
</dbReference>
<dbReference type="AlphaFoldDB" id="A0AAN7WKI6"/>
<evidence type="ECO:0000256" key="2">
    <source>
        <dbReference type="ARBA" id="ARBA00001974"/>
    </source>
</evidence>
<accession>A0AAN7WKI6</accession>
<evidence type="ECO:0000313" key="13">
    <source>
        <dbReference type="EMBL" id="KAK5782285.1"/>
    </source>
</evidence>
<proteinExistence type="inferred from homology"/>
<feature type="domain" description="Flavodoxin-like" evidence="11">
    <location>
        <begin position="7"/>
        <end position="168"/>
    </location>
</feature>
<dbReference type="GO" id="GO:0010181">
    <property type="term" value="F:FMN binding"/>
    <property type="evidence" value="ECO:0007669"/>
    <property type="project" value="UniProtKB-UniRule"/>
</dbReference>
<feature type="domain" description="FAD-binding FR-type" evidence="12">
    <location>
        <begin position="232"/>
        <end position="491"/>
    </location>
</feature>
<evidence type="ECO:0000256" key="10">
    <source>
        <dbReference type="HAMAP-Rule" id="MF_03178"/>
    </source>
</evidence>
<dbReference type="GO" id="GO:0050661">
    <property type="term" value="F:NADP binding"/>
    <property type="evidence" value="ECO:0007669"/>
    <property type="project" value="UniProtKB-UniRule"/>
</dbReference>
<dbReference type="HAMAP" id="MF_03178">
    <property type="entry name" value="NDOR1"/>
    <property type="match status" value="1"/>
</dbReference>
<feature type="binding site" evidence="10">
    <location>
        <position position="142"/>
    </location>
    <ligand>
        <name>FMN</name>
        <dbReference type="ChEBI" id="CHEBI:58210"/>
    </ligand>
</feature>
<dbReference type="GO" id="GO:0016651">
    <property type="term" value="F:oxidoreductase activity, acting on NAD(P)H"/>
    <property type="evidence" value="ECO:0007669"/>
    <property type="project" value="UniProtKB-UniRule"/>
</dbReference>
<dbReference type="Gene3D" id="3.40.50.80">
    <property type="entry name" value="Nucleotide-binding domain of ferredoxin-NADP reductase (FNR) module"/>
    <property type="match status" value="1"/>
</dbReference>
<dbReference type="InterPro" id="IPR017938">
    <property type="entry name" value="Riboflavin_synthase-like_b-brl"/>
</dbReference>
<dbReference type="InterPro" id="IPR008254">
    <property type="entry name" value="Flavodoxin/NO_synth"/>
</dbReference>
<feature type="binding site" evidence="10">
    <location>
        <position position="395"/>
    </location>
    <ligand>
        <name>FAD</name>
        <dbReference type="ChEBI" id="CHEBI:57692"/>
    </ligand>
</feature>
<protein>
    <recommendedName>
        <fullName evidence="10">NADPH-dependent diflavin oxidoreductase 1</fullName>
        <ecNumber evidence="10">1.18.1.-</ecNumber>
    </recommendedName>
    <alternativeName>
        <fullName evidence="10">NADPH-dependent FMN and FAD-containing oxidoreductase</fullName>
    </alternativeName>
</protein>
<dbReference type="PRINTS" id="PR00369">
    <property type="entry name" value="FLAVODOXIN"/>
</dbReference>
<comment type="caution">
    <text evidence="10">Lacks conserved residue(s) required for the propagation of feature annotation.</text>
</comment>
<evidence type="ECO:0000256" key="5">
    <source>
        <dbReference type="ARBA" id="ARBA00022643"/>
    </source>
</evidence>
<dbReference type="InterPro" id="IPR029039">
    <property type="entry name" value="Flavoprotein-like_sf"/>
</dbReference>
<keyword evidence="3 10" id="KW-0963">Cytoplasm</keyword>
<keyword evidence="9 10" id="KW-0496">Mitochondrion</keyword>
<name>A0AAN7WKI6_9SACH</name>
<evidence type="ECO:0000313" key="14">
    <source>
        <dbReference type="Proteomes" id="UP001306508"/>
    </source>
</evidence>
<feature type="binding site" evidence="10">
    <location>
        <begin position="554"/>
        <end position="555"/>
    </location>
    <ligand>
        <name>NADP(+)</name>
        <dbReference type="ChEBI" id="CHEBI:58349"/>
    </ligand>
</feature>
<dbReference type="InterPro" id="IPR039261">
    <property type="entry name" value="FNR_nucleotide-bd"/>
</dbReference>
<dbReference type="GO" id="GO:0160246">
    <property type="term" value="F:NADPH-iron-sulfur [2Fe-2S] protein oxidoreductase activity"/>
    <property type="evidence" value="ECO:0007669"/>
    <property type="project" value="InterPro"/>
</dbReference>
<dbReference type="SUPFAM" id="SSF63380">
    <property type="entry name" value="Riboflavin synthase domain-like"/>
    <property type="match status" value="1"/>
</dbReference>
<dbReference type="PANTHER" id="PTHR19384">
    <property type="entry name" value="NITRIC OXIDE SYNTHASE-RELATED"/>
    <property type="match status" value="1"/>
</dbReference>
<dbReference type="InterPro" id="IPR001094">
    <property type="entry name" value="Flavdoxin-like"/>
</dbReference>
<dbReference type="InterPro" id="IPR028879">
    <property type="entry name" value="NDOR1"/>
</dbReference>
<dbReference type="InterPro" id="IPR003097">
    <property type="entry name" value="CysJ-like_FAD-binding"/>
</dbReference>
<keyword evidence="14" id="KW-1185">Reference proteome</keyword>
<evidence type="ECO:0000259" key="11">
    <source>
        <dbReference type="PROSITE" id="PS50902"/>
    </source>
</evidence>
<dbReference type="EMBL" id="JAWIZZ010000006">
    <property type="protein sequence ID" value="KAK5782285.1"/>
    <property type="molecule type" value="Genomic_DNA"/>
</dbReference>
<feature type="binding site" evidence="10">
    <location>
        <begin position="13"/>
        <end position="18"/>
    </location>
    <ligand>
        <name>FMN</name>
        <dbReference type="ChEBI" id="CHEBI:58210"/>
    </ligand>
</feature>
<organism evidence="13 14">
    <name type="scientific">Arxiozyma heterogenica</name>
    <dbReference type="NCBI Taxonomy" id="278026"/>
    <lineage>
        <taxon>Eukaryota</taxon>
        <taxon>Fungi</taxon>
        <taxon>Dikarya</taxon>
        <taxon>Ascomycota</taxon>
        <taxon>Saccharomycotina</taxon>
        <taxon>Saccharomycetes</taxon>
        <taxon>Saccharomycetales</taxon>
        <taxon>Saccharomycetaceae</taxon>
        <taxon>Arxiozyma</taxon>
    </lineage>
</organism>